<dbReference type="GeneID" id="14916602"/>
<evidence type="ECO:0000313" key="8">
    <source>
        <dbReference type="Proteomes" id="UP000011083"/>
    </source>
</evidence>
<reference evidence="7 8" key="1">
    <citation type="journal article" date="2013" name="Genome Biol.">
        <title>Genome of Acanthamoeba castellanii highlights extensive lateral gene transfer and early evolution of tyrosine kinase signaling.</title>
        <authorList>
            <person name="Clarke M."/>
            <person name="Lohan A.J."/>
            <person name="Liu B."/>
            <person name="Lagkouvardos I."/>
            <person name="Roy S."/>
            <person name="Zafar N."/>
            <person name="Bertelli C."/>
            <person name="Schilde C."/>
            <person name="Kianianmomeni A."/>
            <person name="Burglin T.R."/>
            <person name="Frech C."/>
            <person name="Turcotte B."/>
            <person name="Kopec K.O."/>
            <person name="Synnott J.M."/>
            <person name="Choo C."/>
            <person name="Paponov I."/>
            <person name="Finkler A."/>
            <person name="Soon Heng Tan C."/>
            <person name="Hutchins A.P."/>
            <person name="Weinmeier T."/>
            <person name="Rattei T."/>
            <person name="Chu J.S."/>
            <person name="Gimenez G."/>
            <person name="Irimia M."/>
            <person name="Rigden D.J."/>
            <person name="Fitzpatrick D.A."/>
            <person name="Lorenzo-Morales J."/>
            <person name="Bateman A."/>
            <person name="Chiu C.H."/>
            <person name="Tang P."/>
            <person name="Hegemann P."/>
            <person name="Fromm H."/>
            <person name="Raoult D."/>
            <person name="Greub G."/>
            <person name="Miranda-Saavedra D."/>
            <person name="Chen N."/>
            <person name="Nash P."/>
            <person name="Ginger M.L."/>
            <person name="Horn M."/>
            <person name="Schaap P."/>
            <person name="Caler L."/>
            <person name="Loftus B."/>
        </authorList>
    </citation>
    <scope>NUCLEOTIDE SEQUENCE [LARGE SCALE GENOMIC DNA]</scope>
    <source>
        <strain evidence="7 8">Neff</strain>
    </source>
</reference>
<dbReference type="GO" id="GO:0032543">
    <property type="term" value="P:mitochondrial translation"/>
    <property type="evidence" value="ECO:0007669"/>
    <property type="project" value="TreeGrafter"/>
</dbReference>
<sequence length="142" mass="16655">MEEFIDNATKPGEYPIAGRAWKASELRLKSFEDLHKLWFVLQKERNLLLTEKMLAKSEGKQMKAKGRRVKVRQSMARIKLVLGERQHIYKTFKREQILALEQDRLEEVRGRQLAWAEQLKSQNDKLANVKLPKPQKEAASIK</sequence>
<dbReference type="Pfam" id="PF06984">
    <property type="entry name" value="MRP-L47"/>
    <property type="match status" value="1"/>
</dbReference>
<dbReference type="PANTHER" id="PTHR21183">
    <property type="entry name" value="RIBOSOMAL PROTEIN L47, MITOCHONDRIAL-RELATED"/>
    <property type="match status" value="1"/>
</dbReference>
<keyword evidence="5" id="KW-0687">Ribonucleoprotein</keyword>
<organism evidence="7 8">
    <name type="scientific">Acanthamoeba castellanii (strain ATCC 30010 / Neff)</name>
    <dbReference type="NCBI Taxonomy" id="1257118"/>
    <lineage>
        <taxon>Eukaryota</taxon>
        <taxon>Amoebozoa</taxon>
        <taxon>Discosea</taxon>
        <taxon>Longamoebia</taxon>
        <taxon>Centramoebida</taxon>
        <taxon>Acanthamoebidae</taxon>
        <taxon>Acanthamoeba</taxon>
    </lineage>
</organism>
<dbReference type="InterPro" id="IPR010729">
    <property type="entry name" value="Ribosomal_uL29_mit"/>
</dbReference>
<dbReference type="GO" id="GO:0005762">
    <property type="term" value="C:mitochondrial large ribosomal subunit"/>
    <property type="evidence" value="ECO:0007669"/>
    <property type="project" value="TreeGrafter"/>
</dbReference>
<comment type="subcellular location">
    <subcellularLocation>
        <location evidence="1">Mitochondrion</location>
    </subcellularLocation>
</comment>
<keyword evidence="4" id="KW-0496">Mitochondrion</keyword>
<evidence type="ECO:0000313" key="7">
    <source>
        <dbReference type="EMBL" id="ELR15936.1"/>
    </source>
</evidence>
<dbReference type="SUPFAM" id="SSF46561">
    <property type="entry name" value="Ribosomal protein L29 (L29p)"/>
    <property type="match status" value="1"/>
</dbReference>
<evidence type="ECO:0000256" key="5">
    <source>
        <dbReference type="ARBA" id="ARBA00023274"/>
    </source>
</evidence>
<dbReference type="Gene3D" id="6.10.330.20">
    <property type="match status" value="1"/>
</dbReference>
<comment type="similarity">
    <text evidence="2">Belongs to the universal ribosomal protein uL29 family.</text>
</comment>
<keyword evidence="3 7" id="KW-0689">Ribosomal protein</keyword>
<evidence type="ECO:0000256" key="4">
    <source>
        <dbReference type="ARBA" id="ARBA00023128"/>
    </source>
</evidence>
<protein>
    <recommendedName>
        <fullName evidence="6">Large ribosomal subunit protein uL29m</fullName>
    </recommendedName>
</protein>
<dbReference type="GO" id="GO:0003735">
    <property type="term" value="F:structural constituent of ribosome"/>
    <property type="evidence" value="ECO:0007669"/>
    <property type="project" value="InterPro"/>
</dbReference>
<gene>
    <name evidence="7" type="ORF">ACA1_023880</name>
</gene>
<evidence type="ECO:0000256" key="3">
    <source>
        <dbReference type="ARBA" id="ARBA00022980"/>
    </source>
</evidence>
<keyword evidence="8" id="KW-1185">Reference proteome</keyword>
<dbReference type="Proteomes" id="UP000011083">
    <property type="component" value="Unassembled WGS sequence"/>
</dbReference>
<dbReference type="RefSeq" id="XP_004337949.1">
    <property type="nucleotide sequence ID" value="XM_004337901.1"/>
</dbReference>
<accession>L8GV09</accession>
<proteinExistence type="inferred from homology"/>
<dbReference type="EMBL" id="KB008018">
    <property type="protein sequence ID" value="ELR15936.1"/>
    <property type="molecule type" value="Genomic_DNA"/>
</dbReference>
<evidence type="ECO:0000256" key="1">
    <source>
        <dbReference type="ARBA" id="ARBA00004173"/>
    </source>
</evidence>
<dbReference type="InterPro" id="IPR036049">
    <property type="entry name" value="Ribosomal_uL29_sf"/>
</dbReference>
<dbReference type="KEGG" id="acan:ACA1_023880"/>
<dbReference type="STRING" id="1257118.L8GV09"/>
<dbReference type="OrthoDB" id="270763at2759"/>
<evidence type="ECO:0000256" key="6">
    <source>
        <dbReference type="ARBA" id="ARBA00035289"/>
    </source>
</evidence>
<dbReference type="InterPro" id="IPR038340">
    <property type="entry name" value="MRP-L47_sf"/>
</dbReference>
<dbReference type="AlphaFoldDB" id="L8GV09"/>
<dbReference type="PANTHER" id="PTHR21183:SF18">
    <property type="entry name" value="LARGE RIBOSOMAL SUBUNIT PROTEIN UL29M"/>
    <property type="match status" value="1"/>
</dbReference>
<evidence type="ECO:0000256" key="2">
    <source>
        <dbReference type="ARBA" id="ARBA00009254"/>
    </source>
</evidence>
<dbReference type="VEuPathDB" id="AmoebaDB:ACA1_023880"/>
<name>L8GV09_ACACF</name>